<keyword evidence="3" id="KW-0804">Transcription</keyword>
<dbReference type="Proteomes" id="UP000564573">
    <property type="component" value="Unassembled WGS sequence"/>
</dbReference>
<evidence type="ECO:0000256" key="2">
    <source>
        <dbReference type="ARBA" id="ARBA00023125"/>
    </source>
</evidence>
<evidence type="ECO:0000259" key="5">
    <source>
        <dbReference type="PROSITE" id="PS50977"/>
    </source>
</evidence>
<dbReference type="InterPro" id="IPR011075">
    <property type="entry name" value="TetR_C"/>
</dbReference>
<accession>A0A839Y2T1</accession>
<dbReference type="AlphaFoldDB" id="A0A839Y2T1"/>
<comment type="caution">
    <text evidence="6">The sequence shown here is derived from an EMBL/GenBank/DDBJ whole genome shotgun (WGS) entry which is preliminary data.</text>
</comment>
<evidence type="ECO:0000256" key="1">
    <source>
        <dbReference type="ARBA" id="ARBA00023015"/>
    </source>
</evidence>
<dbReference type="InterPro" id="IPR001647">
    <property type="entry name" value="HTH_TetR"/>
</dbReference>
<sequence length="196" mass="21261">MTRTGRPRGFDERHVVSGAKDMFWRRGYAAVSLRELATELGVLPGSLYAALGNKHDLYLRALHDYVEDTRAAAAALASQRSPLAAVRTLLGNVLDAAVTDPGRGCMLGNTAAELLPNDESARKIVRSGLHVLETGIEQALREAQRAGEIRDDIDCAARADLLVVLLQGLHITARAESEPHRLHQVIDTMLDSMTSS</sequence>
<dbReference type="PANTHER" id="PTHR47506:SF1">
    <property type="entry name" value="HTH-TYPE TRANSCRIPTIONAL REGULATOR YJDC"/>
    <property type="match status" value="1"/>
</dbReference>
<dbReference type="PANTHER" id="PTHR47506">
    <property type="entry name" value="TRANSCRIPTIONAL REGULATORY PROTEIN"/>
    <property type="match status" value="1"/>
</dbReference>
<feature type="domain" description="HTH tetR-type" evidence="5">
    <location>
        <begin position="9"/>
        <end position="69"/>
    </location>
</feature>
<dbReference type="SUPFAM" id="SSF48498">
    <property type="entry name" value="Tetracyclin repressor-like, C-terminal domain"/>
    <property type="match status" value="1"/>
</dbReference>
<dbReference type="Pfam" id="PF00440">
    <property type="entry name" value="TetR_N"/>
    <property type="match status" value="1"/>
</dbReference>
<evidence type="ECO:0000256" key="4">
    <source>
        <dbReference type="PROSITE-ProRule" id="PRU00335"/>
    </source>
</evidence>
<dbReference type="SUPFAM" id="SSF46689">
    <property type="entry name" value="Homeodomain-like"/>
    <property type="match status" value="1"/>
</dbReference>
<reference evidence="6 7" key="1">
    <citation type="submission" date="2020-08" db="EMBL/GenBank/DDBJ databases">
        <title>Sequencing the genomes of 1000 actinobacteria strains.</title>
        <authorList>
            <person name="Klenk H.-P."/>
        </authorList>
    </citation>
    <scope>NUCLEOTIDE SEQUENCE [LARGE SCALE GENOMIC DNA]</scope>
    <source>
        <strain evidence="6 7">DSM 45267</strain>
    </source>
</reference>
<dbReference type="Gene3D" id="1.10.357.10">
    <property type="entry name" value="Tetracycline Repressor, domain 2"/>
    <property type="match status" value="1"/>
</dbReference>
<dbReference type="Pfam" id="PF16925">
    <property type="entry name" value="TetR_C_13"/>
    <property type="match status" value="1"/>
</dbReference>
<dbReference type="InterPro" id="IPR036271">
    <property type="entry name" value="Tet_transcr_reg_TetR-rel_C_sf"/>
</dbReference>
<dbReference type="InterPro" id="IPR009057">
    <property type="entry name" value="Homeodomain-like_sf"/>
</dbReference>
<dbReference type="GO" id="GO:0003677">
    <property type="term" value="F:DNA binding"/>
    <property type="evidence" value="ECO:0007669"/>
    <property type="project" value="UniProtKB-UniRule"/>
</dbReference>
<organism evidence="6 7">
    <name type="scientific">Prauserella sediminis</name>
    <dbReference type="NCBI Taxonomy" id="577680"/>
    <lineage>
        <taxon>Bacteria</taxon>
        <taxon>Bacillati</taxon>
        <taxon>Actinomycetota</taxon>
        <taxon>Actinomycetes</taxon>
        <taxon>Pseudonocardiales</taxon>
        <taxon>Pseudonocardiaceae</taxon>
        <taxon>Prauserella</taxon>
        <taxon>Prauserella salsuginis group</taxon>
    </lineage>
</organism>
<evidence type="ECO:0000313" key="6">
    <source>
        <dbReference type="EMBL" id="MBB3666225.1"/>
    </source>
</evidence>
<dbReference type="PROSITE" id="PS50977">
    <property type="entry name" value="HTH_TETR_2"/>
    <property type="match status" value="1"/>
</dbReference>
<dbReference type="EMBL" id="JACIBS010000013">
    <property type="protein sequence ID" value="MBB3666225.1"/>
    <property type="molecule type" value="Genomic_DNA"/>
</dbReference>
<dbReference type="RefSeq" id="WP_183787400.1">
    <property type="nucleotide sequence ID" value="NZ_JACIBS010000013.1"/>
</dbReference>
<protein>
    <submittedName>
        <fullName evidence="6">TetR/AcrR family transcriptional repressor of nem operon</fullName>
    </submittedName>
</protein>
<evidence type="ECO:0000256" key="3">
    <source>
        <dbReference type="ARBA" id="ARBA00023163"/>
    </source>
</evidence>
<proteinExistence type="predicted"/>
<keyword evidence="7" id="KW-1185">Reference proteome</keyword>
<feature type="DNA-binding region" description="H-T-H motif" evidence="4">
    <location>
        <begin position="32"/>
        <end position="51"/>
    </location>
</feature>
<keyword evidence="1" id="KW-0805">Transcription regulation</keyword>
<keyword evidence="2 4" id="KW-0238">DNA-binding</keyword>
<gene>
    <name evidence="6" type="ORF">FB384_005186</name>
</gene>
<dbReference type="Gene3D" id="1.10.10.60">
    <property type="entry name" value="Homeodomain-like"/>
    <property type="match status" value="1"/>
</dbReference>
<evidence type="ECO:0000313" key="7">
    <source>
        <dbReference type="Proteomes" id="UP000564573"/>
    </source>
</evidence>
<name>A0A839Y2T1_9PSEU</name>